<dbReference type="Proteomes" id="UP000594118">
    <property type="component" value="Chromosome"/>
</dbReference>
<protein>
    <recommendedName>
        <fullName evidence="3">Sulfotransferase domain-containing protein</fullName>
    </recommendedName>
</protein>
<organism evidence="1 2">
    <name type="scientific">Pseudooceanicola spongiae</name>
    <dbReference type="NCBI Taxonomy" id="2613965"/>
    <lineage>
        <taxon>Bacteria</taxon>
        <taxon>Pseudomonadati</taxon>
        <taxon>Pseudomonadota</taxon>
        <taxon>Alphaproteobacteria</taxon>
        <taxon>Rhodobacterales</taxon>
        <taxon>Paracoccaceae</taxon>
        <taxon>Pseudooceanicola</taxon>
    </lineage>
</organism>
<dbReference type="Gene3D" id="3.40.50.300">
    <property type="entry name" value="P-loop containing nucleotide triphosphate hydrolases"/>
    <property type="match status" value="1"/>
</dbReference>
<dbReference type="SUPFAM" id="SSF52540">
    <property type="entry name" value="P-loop containing nucleoside triphosphate hydrolases"/>
    <property type="match status" value="1"/>
</dbReference>
<accession>A0A7L9WQ45</accession>
<keyword evidence="2" id="KW-1185">Reference proteome</keyword>
<reference evidence="1 2" key="1">
    <citation type="submission" date="2019-10" db="EMBL/GenBank/DDBJ databases">
        <title>Pseudopuniceibacterium sp. HQ09 islated from Antarctica.</title>
        <authorList>
            <person name="Liao L."/>
            <person name="Su S."/>
            <person name="Chen B."/>
            <person name="Yu Y."/>
        </authorList>
    </citation>
    <scope>NUCLEOTIDE SEQUENCE [LARGE SCALE GENOMIC DNA]</scope>
    <source>
        <strain evidence="1 2">HQ09</strain>
    </source>
</reference>
<name>A0A7L9WQ45_9RHOB</name>
<proteinExistence type="predicted"/>
<dbReference type="InterPro" id="IPR027417">
    <property type="entry name" value="P-loop_NTPase"/>
</dbReference>
<gene>
    <name evidence="1" type="ORF">F3W81_12915</name>
</gene>
<evidence type="ECO:0000313" key="1">
    <source>
        <dbReference type="EMBL" id="QOL81648.1"/>
    </source>
</evidence>
<dbReference type="EMBL" id="CP045201">
    <property type="protein sequence ID" value="QOL81648.1"/>
    <property type="molecule type" value="Genomic_DNA"/>
</dbReference>
<dbReference type="AlphaFoldDB" id="A0A7L9WQ45"/>
<evidence type="ECO:0000313" key="2">
    <source>
        <dbReference type="Proteomes" id="UP000594118"/>
    </source>
</evidence>
<sequence length="274" mass="30143">MPPRLIVHAGFHKTGTSSVQQMLRRGKRPLRPVLRALTKRDMPAMCEAARAYAQTSSPVEMALFAYETAQVFEALDPADARCVLLSSEDLSGHIPGRRKRLGYPAAPRLMAQLLETVGAVWGAAPEVIFYFSTRAPEAWMRSCYAQHLRATRMTDDLATYMDWQRPQSDLSMQVAAIAAAVPSARVKEHALEDTRDLPHGPLTPLLDLAGVPQHIRDKLPPPAIVNAALLEPMREALRLLNASIADSEELSRRKQALIAAAHHGKSPPNDPVTD</sequence>
<dbReference type="KEGG" id="pshq:F3W81_12915"/>
<dbReference type="RefSeq" id="WP_193079563.1">
    <property type="nucleotide sequence ID" value="NZ_CP045201.1"/>
</dbReference>
<evidence type="ECO:0008006" key="3">
    <source>
        <dbReference type="Google" id="ProtNLM"/>
    </source>
</evidence>